<dbReference type="Proteomes" id="UP000658754">
    <property type="component" value="Unassembled WGS sequence"/>
</dbReference>
<dbReference type="CDD" id="cd00085">
    <property type="entry name" value="HNHc"/>
    <property type="match status" value="1"/>
</dbReference>
<keyword evidence="1" id="KW-1133">Transmembrane helix</keyword>
<proteinExistence type="predicted"/>
<dbReference type="InterPro" id="IPR002711">
    <property type="entry name" value="HNH"/>
</dbReference>
<feature type="transmembrane region" description="Helical" evidence="1">
    <location>
        <begin position="21"/>
        <end position="45"/>
    </location>
</feature>
<dbReference type="InterPro" id="IPR003615">
    <property type="entry name" value="HNH_nuc"/>
</dbReference>
<evidence type="ECO:0000256" key="1">
    <source>
        <dbReference type="SAM" id="Phobius"/>
    </source>
</evidence>
<protein>
    <recommendedName>
        <fullName evidence="2">HNH nuclease domain-containing protein</fullName>
    </recommendedName>
</protein>
<dbReference type="Gene3D" id="1.10.30.50">
    <property type="match status" value="1"/>
</dbReference>
<evidence type="ECO:0000313" key="3">
    <source>
        <dbReference type="EMBL" id="GGI86659.1"/>
    </source>
</evidence>
<dbReference type="RefSeq" id="WP_229675362.1">
    <property type="nucleotide sequence ID" value="NZ_BMKV01000004.1"/>
</dbReference>
<organism evidence="3 4">
    <name type="scientific">Pseudarthrobacter scleromae</name>
    <dbReference type="NCBI Taxonomy" id="158897"/>
    <lineage>
        <taxon>Bacteria</taxon>
        <taxon>Bacillati</taxon>
        <taxon>Actinomycetota</taxon>
        <taxon>Actinomycetes</taxon>
        <taxon>Micrococcales</taxon>
        <taxon>Micrococcaceae</taxon>
        <taxon>Pseudarthrobacter</taxon>
    </lineage>
</organism>
<evidence type="ECO:0000313" key="4">
    <source>
        <dbReference type="Proteomes" id="UP000658754"/>
    </source>
</evidence>
<gene>
    <name evidence="3" type="ORF">GCM10007175_24820</name>
</gene>
<evidence type="ECO:0000259" key="2">
    <source>
        <dbReference type="SMART" id="SM00507"/>
    </source>
</evidence>
<keyword evidence="1" id="KW-0812">Transmembrane</keyword>
<feature type="domain" description="HNH nuclease" evidence="2">
    <location>
        <begin position="103"/>
        <end position="159"/>
    </location>
</feature>
<accession>A0ABQ2CG56</accession>
<dbReference type="Pfam" id="PF01844">
    <property type="entry name" value="HNH"/>
    <property type="match status" value="1"/>
</dbReference>
<sequence length="197" mass="21689">MDKLGDIRMPELKRIYWTRRGLRLLFTAVTLWLFGSAILSLLPRADAGAAPSSATEVFRGMADDVLAAVMLPGATAVVLIIAAAVINARDVRRRDPVRRFTRQQRRAGMARAGGVCEMETGFGRRCSRAAEHGDHFYPWSKGGSTSLQNFVAACSRCNRAKGARIPSPGQQLRLERRRRTYVPLDAAVAVGERQPLP</sequence>
<name>A0ABQ2CG56_9MICC</name>
<dbReference type="EMBL" id="BMKV01000004">
    <property type="protein sequence ID" value="GGI86659.1"/>
    <property type="molecule type" value="Genomic_DNA"/>
</dbReference>
<comment type="caution">
    <text evidence="3">The sequence shown here is derived from an EMBL/GenBank/DDBJ whole genome shotgun (WGS) entry which is preliminary data.</text>
</comment>
<keyword evidence="1" id="KW-0472">Membrane</keyword>
<reference evidence="4" key="1">
    <citation type="journal article" date="2019" name="Int. J. Syst. Evol. Microbiol.">
        <title>The Global Catalogue of Microorganisms (GCM) 10K type strain sequencing project: providing services to taxonomists for standard genome sequencing and annotation.</title>
        <authorList>
            <consortium name="The Broad Institute Genomics Platform"/>
            <consortium name="The Broad Institute Genome Sequencing Center for Infectious Disease"/>
            <person name="Wu L."/>
            <person name="Ma J."/>
        </authorList>
    </citation>
    <scope>NUCLEOTIDE SEQUENCE [LARGE SCALE GENOMIC DNA]</scope>
    <source>
        <strain evidence="4">CGMCC 1.3601</strain>
    </source>
</reference>
<keyword evidence="4" id="KW-1185">Reference proteome</keyword>
<feature type="transmembrane region" description="Helical" evidence="1">
    <location>
        <begin position="65"/>
        <end position="88"/>
    </location>
</feature>
<dbReference type="SMART" id="SM00507">
    <property type="entry name" value="HNHc"/>
    <property type="match status" value="1"/>
</dbReference>